<gene>
    <name evidence="7" type="ORF">PSACC_02349</name>
</gene>
<evidence type="ECO:0000256" key="2">
    <source>
        <dbReference type="ARBA" id="ARBA00023125"/>
    </source>
</evidence>
<dbReference type="PANTHER" id="PTHR11267">
    <property type="entry name" value="T-BOX PROTEIN-RELATED"/>
    <property type="match status" value="1"/>
</dbReference>
<evidence type="ECO:0000256" key="4">
    <source>
        <dbReference type="ARBA" id="ARBA00023242"/>
    </source>
</evidence>
<dbReference type="Gene3D" id="2.60.40.820">
    <property type="entry name" value="Transcription factor, T-box"/>
    <property type="match status" value="1"/>
</dbReference>
<proteinExistence type="predicted"/>
<dbReference type="SMART" id="SM00425">
    <property type="entry name" value="TBOX"/>
    <property type="match status" value="1"/>
</dbReference>
<dbReference type="EMBL" id="MTSL01000157">
    <property type="protein sequence ID" value="PJF17837.1"/>
    <property type="molecule type" value="Genomic_DNA"/>
</dbReference>
<feature type="compositionally biased region" description="Basic residues" evidence="5">
    <location>
        <begin position="210"/>
        <end position="220"/>
    </location>
</feature>
<dbReference type="Proteomes" id="UP000240830">
    <property type="component" value="Unassembled WGS sequence"/>
</dbReference>
<dbReference type="InterPro" id="IPR008967">
    <property type="entry name" value="p53-like_TF_DNA-bd_sf"/>
</dbReference>
<dbReference type="PROSITE" id="PS50252">
    <property type="entry name" value="TBOX_3"/>
    <property type="match status" value="1"/>
</dbReference>
<evidence type="ECO:0000313" key="7">
    <source>
        <dbReference type="EMBL" id="PJF17837.1"/>
    </source>
</evidence>
<dbReference type="GO" id="GO:0001708">
    <property type="term" value="P:cell fate specification"/>
    <property type="evidence" value="ECO:0007669"/>
    <property type="project" value="TreeGrafter"/>
</dbReference>
<dbReference type="GO" id="GO:0045893">
    <property type="term" value="P:positive regulation of DNA-templated transcription"/>
    <property type="evidence" value="ECO:0007669"/>
    <property type="project" value="InterPro"/>
</dbReference>
<evidence type="ECO:0000256" key="1">
    <source>
        <dbReference type="ARBA" id="ARBA00023015"/>
    </source>
</evidence>
<dbReference type="InterPro" id="IPR001699">
    <property type="entry name" value="TF_T-box"/>
</dbReference>
<dbReference type="SUPFAM" id="SSF49417">
    <property type="entry name" value="p53-like transcription factors"/>
    <property type="match status" value="1"/>
</dbReference>
<feature type="region of interest" description="Disordered" evidence="5">
    <location>
        <begin position="203"/>
        <end position="224"/>
    </location>
</feature>
<reference evidence="7 8" key="1">
    <citation type="submission" date="2016-10" db="EMBL/GenBank/DDBJ databases">
        <title>The genome of Paramicrosporidium saccamoebae is the missing link in understanding Cryptomycota and Microsporidia evolution.</title>
        <authorList>
            <person name="Quandt C.A."/>
            <person name="Beaudet D."/>
            <person name="Corsaro D."/>
            <person name="Michel R."/>
            <person name="Corradi N."/>
            <person name="James T."/>
        </authorList>
    </citation>
    <scope>NUCLEOTIDE SEQUENCE [LARGE SCALE GENOMIC DNA]</scope>
    <source>
        <strain evidence="7 8">KSL3</strain>
    </source>
</reference>
<sequence length="253" mass="29538">MRAELVELDLWRQFHAQQNEMIITKAGRCLFPLFRVRFVPEEGMAVEEEREYRVSISIEPMDENKWKWRQGRWIPLLTSRLGIDETPEQIVCYERLKGSEMTLNGLNFDKIKLTNRESDSPMTVCLQSFHRYIPTVQIVECDNPKRIQILRFPETEFIAVTHYQNEQVTVLKKSYNPHAKGFVLSEGSPTQGTVDWLLTPAVTPESPREQKRRRTRKRIRPITFDAIPSDEEELQGSIALQLLGSKDDDKSCE</sequence>
<evidence type="ECO:0000256" key="5">
    <source>
        <dbReference type="SAM" id="MobiDB-lite"/>
    </source>
</evidence>
<dbReference type="GO" id="GO:0000978">
    <property type="term" value="F:RNA polymerase II cis-regulatory region sequence-specific DNA binding"/>
    <property type="evidence" value="ECO:0007669"/>
    <property type="project" value="InterPro"/>
</dbReference>
<dbReference type="PRINTS" id="PR00937">
    <property type="entry name" value="TBOX"/>
</dbReference>
<protein>
    <submittedName>
        <fullName evidence="7">Bra2 brachyury transcription factor</fullName>
    </submittedName>
</protein>
<keyword evidence="1" id="KW-0805">Transcription regulation</keyword>
<evidence type="ECO:0000259" key="6">
    <source>
        <dbReference type="PROSITE" id="PS50252"/>
    </source>
</evidence>
<dbReference type="GO" id="GO:0000785">
    <property type="term" value="C:chromatin"/>
    <property type="evidence" value="ECO:0007669"/>
    <property type="project" value="TreeGrafter"/>
</dbReference>
<comment type="caution">
    <text evidence="7">The sequence shown here is derived from an EMBL/GenBank/DDBJ whole genome shotgun (WGS) entry which is preliminary data.</text>
</comment>
<evidence type="ECO:0000256" key="3">
    <source>
        <dbReference type="ARBA" id="ARBA00023163"/>
    </source>
</evidence>
<keyword evidence="3" id="KW-0804">Transcription</keyword>
<dbReference type="InterPro" id="IPR036960">
    <property type="entry name" value="T-box_sf"/>
</dbReference>
<keyword evidence="2" id="KW-0238">DNA-binding</keyword>
<dbReference type="GO" id="GO:0000981">
    <property type="term" value="F:DNA-binding transcription factor activity, RNA polymerase II-specific"/>
    <property type="evidence" value="ECO:0007669"/>
    <property type="project" value="TreeGrafter"/>
</dbReference>
<keyword evidence="4" id="KW-0539">Nucleus</keyword>
<dbReference type="Pfam" id="PF00907">
    <property type="entry name" value="T-box"/>
    <property type="match status" value="1"/>
</dbReference>
<organism evidence="7 8">
    <name type="scientific">Paramicrosporidium saccamoebae</name>
    <dbReference type="NCBI Taxonomy" id="1246581"/>
    <lineage>
        <taxon>Eukaryota</taxon>
        <taxon>Fungi</taxon>
        <taxon>Fungi incertae sedis</taxon>
        <taxon>Cryptomycota</taxon>
        <taxon>Cryptomycota incertae sedis</taxon>
        <taxon>Paramicrosporidium</taxon>
    </lineage>
</organism>
<accession>A0A2H9TJA7</accession>
<name>A0A2H9TJA7_9FUNG</name>
<dbReference type="CDD" id="cd00182">
    <property type="entry name" value="T-box"/>
    <property type="match status" value="1"/>
</dbReference>
<feature type="domain" description="T-box" evidence="6">
    <location>
        <begin position="5"/>
        <end position="184"/>
    </location>
</feature>
<dbReference type="OrthoDB" id="7442607at2759"/>
<dbReference type="GO" id="GO:0005634">
    <property type="term" value="C:nucleus"/>
    <property type="evidence" value="ECO:0007669"/>
    <property type="project" value="InterPro"/>
</dbReference>
<dbReference type="PANTHER" id="PTHR11267:SF202">
    <property type="entry name" value="T-BOX DOMAIN-CONTAINING PROTEIN"/>
    <property type="match status" value="1"/>
</dbReference>
<dbReference type="STRING" id="1246581.A0A2H9TJA7"/>
<evidence type="ECO:0000313" key="8">
    <source>
        <dbReference type="Proteomes" id="UP000240830"/>
    </source>
</evidence>
<keyword evidence="8" id="KW-1185">Reference proteome</keyword>
<dbReference type="AlphaFoldDB" id="A0A2H9TJA7"/>
<dbReference type="InterPro" id="IPR046360">
    <property type="entry name" value="T-box_DNA-bd"/>
</dbReference>